<dbReference type="RefSeq" id="WP_097031500.1">
    <property type="nucleotide sequence ID" value="NZ_OAOQ01000018.1"/>
</dbReference>
<sequence length="189" mass="20221">MTPPHPVIAISGIPGAGKSHACARLAGQLGLTYLGFDSFEVLTARPPHEVRHWLDRGAPLDEMYHPALDGVLADLAARGPVLFETPLGRLPPAHGRLIRCAIWIEVERDIALARKLGATLSAGGWTDTAEMTAWVSDFLLAYESLVRPCLAVQAARVKGQSDHVVDGLDAADIVADRIARIIGPILRGC</sequence>
<name>A0A285D2D3_9RHOB</name>
<dbReference type="Gene3D" id="3.40.50.300">
    <property type="entry name" value="P-loop containing nucleotide triphosphate hydrolases"/>
    <property type="match status" value="1"/>
</dbReference>
<evidence type="ECO:0000313" key="2">
    <source>
        <dbReference type="Proteomes" id="UP000219467"/>
    </source>
</evidence>
<dbReference type="SUPFAM" id="SSF52540">
    <property type="entry name" value="P-loop containing nucleoside triphosphate hydrolases"/>
    <property type="match status" value="1"/>
</dbReference>
<keyword evidence="2" id="KW-1185">Reference proteome</keyword>
<dbReference type="AlphaFoldDB" id="A0A285D2D3"/>
<dbReference type="Proteomes" id="UP000219467">
    <property type="component" value="Unassembled WGS sequence"/>
</dbReference>
<evidence type="ECO:0000313" key="1">
    <source>
        <dbReference type="EMBL" id="SNX73974.1"/>
    </source>
</evidence>
<dbReference type="InterPro" id="IPR027417">
    <property type="entry name" value="P-loop_NTPase"/>
</dbReference>
<reference evidence="2" key="1">
    <citation type="submission" date="2017-08" db="EMBL/GenBank/DDBJ databases">
        <authorList>
            <person name="Varghese N."/>
            <person name="Submissions S."/>
        </authorList>
    </citation>
    <scope>NUCLEOTIDE SEQUENCE [LARGE SCALE GENOMIC DNA]</scope>
    <source>
        <strain evidence="2">JA234</strain>
    </source>
</reference>
<protein>
    <submittedName>
        <fullName evidence="1">Uncharacterized protein</fullName>
    </submittedName>
</protein>
<dbReference type="OrthoDB" id="3192509at2"/>
<proteinExistence type="predicted"/>
<gene>
    <name evidence="1" type="ORF">SAMN05878503_11830</name>
</gene>
<dbReference type="EMBL" id="OAOQ01000018">
    <property type="protein sequence ID" value="SNX73974.1"/>
    <property type="molecule type" value="Genomic_DNA"/>
</dbReference>
<organism evidence="1 2">
    <name type="scientific">Cereibacter ovatus</name>
    <dbReference type="NCBI Taxonomy" id="439529"/>
    <lineage>
        <taxon>Bacteria</taxon>
        <taxon>Pseudomonadati</taxon>
        <taxon>Pseudomonadota</taxon>
        <taxon>Alphaproteobacteria</taxon>
        <taxon>Rhodobacterales</taxon>
        <taxon>Paracoccaceae</taxon>
        <taxon>Cereibacter</taxon>
    </lineage>
</organism>
<accession>A0A285D2D3</accession>